<accession>A0A1J1ICK8</accession>
<proteinExistence type="predicted"/>
<keyword evidence="1" id="KW-0732">Signal</keyword>
<reference evidence="2 3" key="1">
    <citation type="submission" date="2015-04" db="EMBL/GenBank/DDBJ databases">
        <authorList>
            <person name="Syromyatnikov M.Y."/>
            <person name="Popov V.N."/>
        </authorList>
    </citation>
    <scope>NUCLEOTIDE SEQUENCE [LARGE SCALE GENOMIC DNA]</scope>
</reference>
<protein>
    <submittedName>
        <fullName evidence="2">CLUMA_CG010289, isoform A</fullName>
    </submittedName>
</protein>
<dbReference type="EMBL" id="CVRI01000044">
    <property type="protein sequence ID" value="CRK96710.1"/>
    <property type="molecule type" value="Genomic_DNA"/>
</dbReference>
<evidence type="ECO:0000313" key="3">
    <source>
        <dbReference type="Proteomes" id="UP000183832"/>
    </source>
</evidence>
<feature type="signal peptide" evidence="1">
    <location>
        <begin position="1"/>
        <end position="22"/>
    </location>
</feature>
<name>A0A1J1ICK8_9DIPT</name>
<gene>
    <name evidence="2" type="ORF">CLUMA_CG010289</name>
</gene>
<dbReference type="Proteomes" id="UP000183832">
    <property type="component" value="Unassembled WGS sequence"/>
</dbReference>
<evidence type="ECO:0000256" key="1">
    <source>
        <dbReference type="SAM" id="SignalP"/>
    </source>
</evidence>
<sequence length="268" mass="30861">MKSLILLFCVISCVTCISEGEADRYKKCLQDYAAKTEQLDAYCETKISQLKEGIDDSIKSILKRENMTECGWKLFKDYKVDEIALNAFIQQYSNSTIDKKSFEKEIKNTFEYLALGAKIYCFSLANAFKGQFSKRNSNASDGHSIACMIKYSIDINIIDPKLYNISEGIYANEDCEAEFELWRENFPSSSLSLFFNSYKKIFGLPSAKVLECEHQKAKEEKLNEQAVACIALVHLNISDAQFQEIRTNYVNLYKKFLENKFECLDKIF</sequence>
<evidence type="ECO:0000313" key="2">
    <source>
        <dbReference type="EMBL" id="CRK96710.1"/>
    </source>
</evidence>
<feature type="chain" id="PRO_5013198738" evidence="1">
    <location>
        <begin position="23"/>
        <end position="268"/>
    </location>
</feature>
<dbReference type="AlphaFoldDB" id="A0A1J1ICK8"/>
<organism evidence="2 3">
    <name type="scientific">Clunio marinus</name>
    <dbReference type="NCBI Taxonomy" id="568069"/>
    <lineage>
        <taxon>Eukaryota</taxon>
        <taxon>Metazoa</taxon>
        <taxon>Ecdysozoa</taxon>
        <taxon>Arthropoda</taxon>
        <taxon>Hexapoda</taxon>
        <taxon>Insecta</taxon>
        <taxon>Pterygota</taxon>
        <taxon>Neoptera</taxon>
        <taxon>Endopterygota</taxon>
        <taxon>Diptera</taxon>
        <taxon>Nematocera</taxon>
        <taxon>Chironomoidea</taxon>
        <taxon>Chironomidae</taxon>
        <taxon>Clunio</taxon>
    </lineage>
</organism>
<keyword evidence="3" id="KW-1185">Reference proteome</keyword>